<reference evidence="2" key="2">
    <citation type="submission" date="2015-07" db="EMBL/GenBank/DDBJ databases">
        <authorList>
            <person name="Noorani M."/>
        </authorList>
    </citation>
    <scope>NUCLEOTIDE SEQUENCE</scope>
    <source>
        <strain evidence="2">Yugu1</strain>
    </source>
</reference>
<sequence>MMRVHVQYQFSNTHISLAYFSGADACTKRVLHHGGEVQRLRHVHRRPPLPLPHHPRHQVLGVVHAHRVSGAHPPPGAEGHHLDLPAPRDVHAVALAAVQEPLRPELPRRRPHGLQGDRRVRAAVEDLGAEADHLGVRQLPVTLVGVGNSQRAEAHVHEQLEHSAPQERPQRDHGGLAVVAAAGERAEAGDEAVARPLPGGREEGEAGRLQRLAGEVAAHEAPVGPVGRGTDVAAAGAEEAGWVDGRWAVGEGGDALDEGAVREAAVGDEDERAGEAEGDDGAVARVHVLEERGEVEDGRRKSSTGGREEGACSC</sequence>
<feature type="region of interest" description="Disordered" evidence="1">
    <location>
        <begin position="290"/>
        <end position="314"/>
    </location>
</feature>
<reference evidence="2" key="1">
    <citation type="journal article" date="2012" name="Nat. Biotechnol.">
        <title>Reference genome sequence of the model plant Setaria.</title>
        <authorList>
            <person name="Bennetzen J.L."/>
            <person name="Schmutz J."/>
            <person name="Wang H."/>
            <person name="Percifield R."/>
            <person name="Hawkins J."/>
            <person name="Pontaroli A.C."/>
            <person name="Estep M."/>
            <person name="Feng L."/>
            <person name="Vaughn J.N."/>
            <person name="Grimwood J."/>
            <person name="Jenkins J."/>
            <person name="Barry K."/>
            <person name="Lindquist E."/>
            <person name="Hellsten U."/>
            <person name="Deshpande S."/>
            <person name="Wang X."/>
            <person name="Wu X."/>
            <person name="Mitros T."/>
            <person name="Triplett J."/>
            <person name="Yang X."/>
            <person name="Ye C.Y."/>
            <person name="Mauro-Herrera M."/>
            <person name="Wang L."/>
            <person name="Li P."/>
            <person name="Sharma M."/>
            <person name="Sharma R."/>
            <person name="Ronald P.C."/>
            <person name="Panaud O."/>
            <person name="Kellogg E.A."/>
            <person name="Brutnell T.P."/>
            <person name="Doust A.N."/>
            <person name="Tuskan G.A."/>
            <person name="Rokhsar D."/>
            <person name="Devos K.M."/>
        </authorList>
    </citation>
    <scope>NUCLEOTIDE SEQUENCE [LARGE SCALE GENOMIC DNA]</scope>
    <source>
        <strain evidence="2">Yugu1</strain>
    </source>
</reference>
<accession>A0A368PFP9</accession>
<name>A0A368PFP9_SETIT</name>
<proteinExistence type="predicted"/>
<feature type="region of interest" description="Disordered" evidence="1">
    <location>
        <begin position="265"/>
        <end position="284"/>
    </location>
</feature>
<gene>
    <name evidence="2" type="ORF">SETIT_1G005600v2</name>
</gene>
<dbReference type="EMBL" id="CM003528">
    <property type="protein sequence ID" value="RCV04489.1"/>
    <property type="molecule type" value="Genomic_DNA"/>
</dbReference>
<evidence type="ECO:0000313" key="2">
    <source>
        <dbReference type="EMBL" id="RCV04489.1"/>
    </source>
</evidence>
<feature type="compositionally biased region" description="Acidic residues" evidence="1">
    <location>
        <begin position="266"/>
        <end position="280"/>
    </location>
</feature>
<protein>
    <submittedName>
        <fullName evidence="2">Uncharacterized protein</fullName>
    </submittedName>
</protein>
<dbReference type="AlphaFoldDB" id="A0A368PFP9"/>
<organism evidence="2">
    <name type="scientific">Setaria italica</name>
    <name type="common">Foxtail millet</name>
    <name type="synonym">Panicum italicum</name>
    <dbReference type="NCBI Taxonomy" id="4555"/>
    <lineage>
        <taxon>Eukaryota</taxon>
        <taxon>Viridiplantae</taxon>
        <taxon>Streptophyta</taxon>
        <taxon>Embryophyta</taxon>
        <taxon>Tracheophyta</taxon>
        <taxon>Spermatophyta</taxon>
        <taxon>Magnoliopsida</taxon>
        <taxon>Liliopsida</taxon>
        <taxon>Poales</taxon>
        <taxon>Poaceae</taxon>
        <taxon>PACMAD clade</taxon>
        <taxon>Panicoideae</taxon>
        <taxon>Panicodae</taxon>
        <taxon>Paniceae</taxon>
        <taxon>Cenchrinae</taxon>
        <taxon>Setaria</taxon>
    </lineage>
</organism>
<evidence type="ECO:0000256" key="1">
    <source>
        <dbReference type="SAM" id="MobiDB-lite"/>
    </source>
</evidence>